<dbReference type="AlphaFoldDB" id="A0A7W9HVS4"/>
<dbReference type="InterPro" id="IPR010982">
    <property type="entry name" value="Lambda_DNA-bd_dom_sf"/>
</dbReference>
<dbReference type="EMBL" id="JACHMO010000001">
    <property type="protein sequence ID" value="MBB5808914.1"/>
    <property type="molecule type" value="Genomic_DNA"/>
</dbReference>
<dbReference type="InterPro" id="IPR028082">
    <property type="entry name" value="Peripla_BP_I"/>
</dbReference>
<dbReference type="Proteomes" id="UP000552097">
    <property type="component" value="Unassembled WGS sequence"/>
</dbReference>
<dbReference type="PANTHER" id="PTHR30146:SF109">
    <property type="entry name" value="HTH-TYPE TRANSCRIPTIONAL REGULATOR GALS"/>
    <property type="match status" value="1"/>
</dbReference>
<dbReference type="Gene3D" id="1.10.260.40">
    <property type="entry name" value="lambda repressor-like DNA-binding domains"/>
    <property type="match status" value="1"/>
</dbReference>
<comment type="caution">
    <text evidence="5">The sequence shown here is derived from an EMBL/GenBank/DDBJ whole genome shotgun (WGS) entry which is preliminary data.</text>
</comment>
<dbReference type="SUPFAM" id="SSF47413">
    <property type="entry name" value="lambda repressor-like DNA-binding domains"/>
    <property type="match status" value="1"/>
</dbReference>
<dbReference type="SMART" id="SM00354">
    <property type="entry name" value="HTH_LACI"/>
    <property type="match status" value="1"/>
</dbReference>
<keyword evidence="3" id="KW-0804">Transcription</keyword>
<keyword evidence="6" id="KW-1185">Reference proteome</keyword>
<evidence type="ECO:0000259" key="4">
    <source>
        <dbReference type="PROSITE" id="PS50932"/>
    </source>
</evidence>
<keyword evidence="1" id="KW-0805">Transcription regulation</keyword>
<dbReference type="CDD" id="cd06293">
    <property type="entry name" value="PBP1_LacI-like"/>
    <property type="match status" value="1"/>
</dbReference>
<dbReference type="PROSITE" id="PS00356">
    <property type="entry name" value="HTH_LACI_1"/>
    <property type="match status" value="1"/>
</dbReference>
<dbReference type="Pfam" id="PF13377">
    <property type="entry name" value="Peripla_BP_3"/>
    <property type="match status" value="1"/>
</dbReference>
<evidence type="ECO:0000256" key="3">
    <source>
        <dbReference type="ARBA" id="ARBA00023163"/>
    </source>
</evidence>
<reference evidence="5 6" key="1">
    <citation type="submission" date="2020-08" db="EMBL/GenBank/DDBJ databases">
        <title>Sequencing the genomes of 1000 actinobacteria strains.</title>
        <authorList>
            <person name="Klenk H.-P."/>
        </authorList>
    </citation>
    <scope>NUCLEOTIDE SEQUENCE [LARGE SCALE GENOMIC DNA]</scope>
    <source>
        <strain evidence="5 6">DSM 45486</strain>
    </source>
</reference>
<accession>A0A7W9HVS4</accession>
<dbReference type="PROSITE" id="PS50932">
    <property type="entry name" value="HTH_LACI_2"/>
    <property type="match status" value="1"/>
</dbReference>
<evidence type="ECO:0000256" key="1">
    <source>
        <dbReference type="ARBA" id="ARBA00023015"/>
    </source>
</evidence>
<gene>
    <name evidence="5" type="ORF">F4560_008682</name>
</gene>
<dbReference type="SUPFAM" id="SSF53822">
    <property type="entry name" value="Periplasmic binding protein-like I"/>
    <property type="match status" value="1"/>
</dbReference>
<name>A0A7W9HVS4_9PSEU</name>
<evidence type="ECO:0000256" key="2">
    <source>
        <dbReference type="ARBA" id="ARBA00023125"/>
    </source>
</evidence>
<protein>
    <submittedName>
        <fullName evidence="5">LacI family transcriptional regulator</fullName>
    </submittedName>
</protein>
<sequence>MSRPVRPRYGIREVAAAAGVSVGTVSNVLNNPDLVASETRERVEQAMRQVGFVRNGLAHQLRLGRSNTAAAMVLSIGNPFFTEAARGIEDRLAQADCMLILCSTDKDSGREARQLRSLEEQGVRGLIITPGHMQTEPLLALQRRGIPVVLLDCPSPTPELCSVSVDDVHGGELVATHLLSQGHRQILFLNGCREVYQCVARSRGVHRALQAEGLEPSRHLLEVSLTDVDDDDAERAVEQILGLPEWPTAIMCVNDVVALGVLRCLRKRGIKVPDDIAVVGYDDVSFAAELSTPLTTVRQPTYQLGYTAAALLLADADGATDHQRVVLQPELVVRDSA</sequence>
<proteinExistence type="predicted"/>
<evidence type="ECO:0000313" key="5">
    <source>
        <dbReference type="EMBL" id="MBB5808914.1"/>
    </source>
</evidence>
<dbReference type="RefSeq" id="WP_184928747.1">
    <property type="nucleotide sequence ID" value="NZ_JACHMO010000001.1"/>
</dbReference>
<keyword evidence="2" id="KW-0238">DNA-binding</keyword>
<organism evidence="5 6">
    <name type="scientific">Saccharothrix ecbatanensis</name>
    <dbReference type="NCBI Taxonomy" id="1105145"/>
    <lineage>
        <taxon>Bacteria</taxon>
        <taxon>Bacillati</taxon>
        <taxon>Actinomycetota</taxon>
        <taxon>Actinomycetes</taxon>
        <taxon>Pseudonocardiales</taxon>
        <taxon>Pseudonocardiaceae</taxon>
        <taxon>Saccharothrix</taxon>
    </lineage>
</organism>
<dbReference type="Pfam" id="PF00356">
    <property type="entry name" value="LacI"/>
    <property type="match status" value="1"/>
</dbReference>
<dbReference type="GO" id="GO:0003700">
    <property type="term" value="F:DNA-binding transcription factor activity"/>
    <property type="evidence" value="ECO:0007669"/>
    <property type="project" value="TreeGrafter"/>
</dbReference>
<dbReference type="Gene3D" id="3.40.50.2300">
    <property type="match status" value="2"/>
</dbReference>
<dbReference type="InterPro" id="IPR046335">
    <property type="entry name" value="LacI/GalR-like_sensor"/>
</dbReference>
<dbReference type="CDD" id="cd01392">
    <property type="entry name" value="HTH_LacI"/>
    <property type="match status" value="1"/>
</dbReference>
<dbReference type="GO" id="GO:0000976">
    <property type="term" value="F:transcription cis-regulatory region binding"/>
    <property type="evidence" value="ECO:0007669"/>
    <property type="project" value="TreeGrafter"/>
</dbReference>
<evidence type="ECO:0000313" key="6">
    <source>
        <dbReference type="Proteomes" id="UP000552097"/>
    </source>
</evidence>
<feature type="domain" description="HTH lacI-type" evidence="4">
    <location>
        <begin position="11"/>
        <end position="63"/>
    </location>
</feature>
<dbReference type="InterPro" id="IPR000843">
    <property type="entry name" value="HTH_LacI"/>
</dbReference>
<dbReference type="PANTHER" id="PTHR30146">
    <property type="entry name" value="LACI-RELATED TRANSCRIPTIONAL REPRESSOR"/>
    <property type="match status" value="1"/>
</dbReference>